<evidence type="ECO:0000256" key="6">
    <source>
        <dbReference type="SAM" id="Phobius"/>
    </source>
</evidence>
<comment type="subcellular location">
    <subcellularLocation>
        <location evidence="1">Cell membrane</location>
        <topology evidence="1">Multi-pass membrane protein</topology>
    </subcellularLocation>
</comment>
<dbReference type="InterPro" id="IPR018076">
    <property type="entry name" value="T2SS_GspF_dom"/>
</dbReference>
<evidence type="ECO:0000259" key="7">
    <source>
        <dbReference type="Pfam" id="PF00482"/>
    </source>
</evidence>
<dbReference type="InterPro" id="IPR042094">
    <property type="entry name" value="T2SS_GspF_sf"/>
</dbReference>
<feature type="domain" description="Type II secretion system protein GspF" evidence="7">
    <location>
        <begin position="170"/>
        <end position="294"/>
    </location>
</feature>
<feature type="transmembrane region" description="Helical" evidence="6">
    <location>
        <begin position="6"/>
        <end position="27"/>
    </location>
</feature>
<evidence type="ECO:0000256" key="5">
    <source>
        <dbReference type="ARBA" id="ARBA00023136"/>
    </source>
</evidence>
<dbReference type="Proteomes" id="UP001595583">
    <property type="component" value="Unassembled WGS sequence"/>
</dbReference>
<keyword evidence="4 6" id="KW-1133">Transmembrane helix</keyword>
<keyword evidence="3 6" id="KW-0812">Transmembrane</keyword>
<evidence type="ECO:0000256" key="4">
    <source>
        <dbReference type="ARBA" id="ARBA00022989"/>
    </source>
</evidence>
<keyword evidence="5 6" id="KW-0472">Membrane</keyword>
<feature type="transmembrane region" description="Helical" evidence="6">
    <location>
        <begin position="278"/>
        <end position="298"/>
    </location>
</feature>
<dbReference type="EMBL" id="JBHRTK010000028">
    <property type="protein sequence ID" value="MFC3208662.1"/>
    <property type="molecule type" value="Genomic_DNA"/>
</dbReference>
<sequence length="337" mass="36791">MFGIDNTMLAIGGLAGLSAGAVAYAFLFNRIDNEKKAERRFQTVRAAETDRSVVKATRDRMNEAARRRKTVHDSLKELEQKQKAQGAYLKKPPIKIQIKQAGLSVTPRRFYLYSGACGGLLALAAAIAGTPLLVTLGALVVGALGLPRWFVSFWRARRVKAFLNEFPNALDIIVRAIKSGLPLNDGIRLIANESPEPVKTEFRRIVDSQQMGLTVPDAALRMTETMPCTEAGFFGIVLQIQAQAGGNLSEALGNLSRVLRDRKKMKAKVQALSMEAKASAAIIGALPFIVAGLVYLTSPNYIMPLFTTHVGNLVLGISGVWMLMGILVMRKMMNFEV</sequence>
<keyword evidence="9" id="KW-1185">Reference proteome</keyword>
<organism evidence="8 9">
    <name type="scientific">Aquamicrobium soli</name>
    <dbReference type="NCBI Taxonomy" id="1811518"/>
    <lineage>
        <taxon>Bacteria</taxon>
        <taxon>Pseudomonadati</taxon>
        <taxon>Pseudomonadota</taxon>
        <taxon>Alphaproteobacteria</taxon>
        <taxon>Hyphomicrobiales</taxon>
        <taxon>Phyllobacteriaceae</taxon>
        <taxon>Aquamicrobium</taxon>
    </lineage>
</organism>
<feature type="transmembrane region" description="Helical" evidence="6">
    <location>
        <begin position="310"/>
        <end position="329"/>
    </location>
</feature>
<evidence type="ECO:0000256" key="1">
    <source>
        <dbReference type="ARBA" id="ARBA00004651"/>
    </source>
</evidence>
<accession>A0ABV7KKA4</accession>
<evidence type="ECO:0000256" key="2">
    <source>
        <dbReference type="ARBA" id="ARBA00022475"/>
    </source>
</evidence>
<evidence type="ECO:0000256" key="3">
    <source>
        <dbReference type="ARBA" id="ARBA00022692"/>
    </source>
</evidence>
<keyword evidence="2" id="KW-1003">Cell membrane</keyword>
<feature type="transmembrane region" description="Helical" evidence="6">
    <location>
        <begin position="110"/>
        <end position="127"/>
    </location>
</feature>
<evidence type="ECO:0000313" key="8">
    <source>
        <dbReference type="EMBL" id="MFC3208662.1"/>
    </source>
</evidence>
<protein>
    <submittedName>
        <fullName evidence="8">Type II secretion system F family protein</fullName>
    </submittedName>
</protein>
<feature type="transmembrane region" description="Helical" evidence="6">
    <location>
        <begin position="133"/>
        <end position="151"/>
    </location>
</feature>
<dbReference type="Gene3D" id="1.20.81.30">
    <property type="entry name" value="Type II secretion system (T2SS), domain F"/>
    <property type="match status" value="1"/>
</dbReference>
<dbReference type="RefSeq" id="WP_378224261.1">
    <property type="nucleotide sequence ID" value="NZ_JBHRTK010000028.1"/>
</dbReference>
<evidence type="ECO:0000313" key="9">
    <source>
        <dbReference type="Proteomes" id="UP001595583"/>
    </source>
</evidence>
<dbReference type="PANTHER" id="PTHR35007">
    <property type="entry name" value="INTEGRAL MEMBRANE PROTEIN-RELATED"/>
    <property type="match status" value="1"/>
</dbReference>
<dbReference type="Pfam" id="PF00482">
    <property type="entry name" value="T2SSF"/>
    <property type="match status" value="1"/>
</dbReference>
<comment type="caution">
    <text evidence="8">The sequence shown here is derived from an EMBL/GenBank/DDBJ whole genome shotgun (WGS) entry which is preliminary data.</text>
</comment>
<gene>
    <name evidence="8" type="ORF">ACFOHJ_20790</name>
</gene>
<name>A0ABV7KKA4_9HYPH</name>
<dbReference type="PANTHER" id="PTHR35007:SF1">
    <property type="entry name" value="PILUS ASSEMBLY PROTEIN"/>
    <property type="match status" value="1"/>
</dbReference>
<reference evidence="9" key="1">
    <citation type="journal article" date="2019" name="Int. J. Syst. Evol. Microbiol.">
        <title>The Global Catalogue of Microorganisms (GCM) 10K type strain sequencing project: providing services to taxonomists for standard genome sequencing and annotation.</title>
        <authorList>
            <consortium name="The Broad Institute Genomics Platform"/>
            <consortium name="The Broad Institute Genome Sequencing Center for Infectious Disease"/>
            <person name="Wu L."/>
            <person name="Ma J."/>
        </authorList>
    </citation>
    <scope>NUCLEOTIDE SEQUENCE [LARGE SCALE GENOMIC DNA]</scope>
    <source>
        <strain evidence="9">KCTC 52165</strain>
    </source>
</reference>
<proteinExistence type="predicted"/>